<proteinExistence type="predicted"/>
<accession>A0A5N6RCC2</accession>
<dbReference type="EMBL" id="CM017326">
    <property type="protein sequence ID" value="KAE8076459.1"/>
    <property type="molecule type" value="Genomic_DNA"/>
</dbReference>
<dbReference type="Proteomes" id="UP000327013">
    <property type="component" value="Chromosome 6"/>
</dbReference>
<protein>
    <submittedName>
        <fullName evidence="1">Uncharacterized protein</fullName>
    </submittedName>
</protein>
<gene>
    <name evidence="1" type="ORF">FH972_015106</name>
</gene>
<name>A0A5N6RCC2_9ROSI</name>
<reference evidence="1 2" key="1">
    <citation type="submission" date="2019-06" db="EMBL/GenBank/DDBJ databases">
        <title>A chromosomal-level reference genome of Carpinus fangiana (Coryloideae, Betulaceae).</title>
        <authorList>
            <person name="Yang X."/>
            <person name="Wang Z."/>
            <person name="Zhang L."/>
            <person name="Hao G."/>
            <person name="Liu J."/>
            <person name="Yang Y."/>
        </authorList>
    </citation>
    <scope>NUCLEOTIDE SEQUENCE [LARGE SCALE GENOMIC DNA]</scope>
    <source>
        <strain evidence="1">Cfa_2016G</strain>
        <tissue evidence="1">Leaf</tissue>
    </source>
</reference>
<dbReference type="OrthoDB" id="270720at2759"/>
<organism evidence="1 2">
    <name type="scientific">Carpinus fangiana</name>
    <dbReference type="NCBI Taxonomy" id="176857"/>
    <lineage>
        <taxon>Eukaryota</taxon>
        <taxon>Viridiplantae</taxon>
        <taxon>Streptophyta</taxon>
        <taxon>Embryophyta</taxon>
        <taxon>Tracheophyta</taxon>
        <taxon>Spermatophyta</taxon>
        <taxon>Magnoliopsida</taxon>
        <taxon>eudicotyledons</taxon>
        <taxon>Gunneridae</taxon>
        <taxon>Pentapetalae</taxon>
        <taxon>rosids</taxon>
        <taxon>fabids</taxon>
        <taxon>Fagales</taxon>
        <taxon>Betulaceae</taxon>
        <taxon>Carpinus</taxon>
    </lineage>
</organism>
<evidence type="ECO:0000313" key="2">
    <source>
        <dbReference type="Proteomes" id="UP000327013"/>
    </source>
</evidence>
<dbReference type="AlphaFoldDB" id="A0A5N6RCC2"/>
<evidence type="ECO:0000313" key="1">
    <source>
        <dbReference type="EMBL" id="KAE8076459.1"/>
    </source>
</evidence>
<keyword evidence="2" id="KW-1185">Reference proteome</keyword>
<sequence length="128" mass="14530">MPISMELPVFTIFQSVSRACLCPHFSKRIFYGGSRKFGARLKFKSTSKTGFRVTMSLDRDYSSNGFDEGEVNDEDIWGDSDFVEVIGIGSRKDAEYSHERFNEGEITTKVPRKRTEEGGMKNCADVQH</sequence>